<dbReference type="InterPro" id="IPR039499">
    <property type="entry name" value="LURA1/LRA25"/>
</dbReference>
<dbReference type="AlphaFoldDB" id="A0A0B6ZWW3"/>
<sequence>MDTKSYLRVPGWESSIDRLGESCCSGSSTSWELDNSNNNDKYTAAIELSNKCREFYKHRLEAANKRKSKCRESSLGHQQENIIDTTFSSSSSSSPLTSDGDDNVRGNQSQEQRRRIDQAMDTLRSEMVSLMDQDLSLMKQLLTLNETIEDLKWQRQYYSYSNSWTSFSASKNMERSVSDMEIYDSDDEDFRIAQQASPCSSVQTAQVTGSTWHNSRNVRKNSRDFQKISVDSVNVKVESMSSSLRDKPTRTTDTKDILPVNSDTSTHFRTPSPQFTFDCHVISNGAVTIHHERGENSFDSGIHEATSSDELTWSS</sequence>
<gene>
    <name evidence="2" type="primary">ORF85241</name>
</gene>
<feature type="region of interest" description="Disordered" evidence="1">
    <location>
        <begin position="240"/>
        <end position="269"/>
    </location>
</feature>
<accession>A0A0B6ZWW3</accession>
<evidence type="ECO:0000256" key="1">
    <source>
        <dbReference type="SAM" id="MobiDB-lite"/>
    </source>
</evidence>
<feature type="region of interest" description="Disordered" evidence="1">
    <location>
        <begin position="295"/>
        <end position="315"/>
    </location>
</feature>
<dbReference type="EMBL" id="HACG01026223">
    <property type="protein sequence ID" value="CEK73088.1"/>
    <property type="molecule type" value="Transcribed_RNA"/>
</dbReference>
<dbReference type="Pfam" id="PF14854">
    <property type="entry name" value="LURAP"/>
    <property type="match status" value="1"/>
</dbReference>
<organism evidence="2">
    <name type="scientific">Arion vulgaris</name>
    <dbReference type="NCBI Taxonomy" id="1028688"/>
    <lineage>
        <taxon>Eukaryota</taxon>
        <taxon>Metazoa</taxon>
        <taxon>Spiralia</taxon>
        <taxon>Lophotrochozoa</taxon>
        <taxon>Mollusca</taxon>
        <taxon>Gastropoda</taxon>
        <taxon>Heterobranchia</taxon>
        <taxon>Euthyneura</taxon>
        <taxon>Panpulmonata</taxon>
        <taxon>Eupulmonata</taxon>
        <taxon>Stylommatophora</taxon>
        <taxon>Helicina</taxon>
        <taxon>Arionoidea</taxon>
        <taxon>Arionidae</taxon>
        <taxon>Arion</taxon>
    </lineage>
</organism>
<feature type="compositionally biased region" description="Basic and acidic residues" evidence="1">
    <location>
        <begin position="244"/>
        <end position="256"/>
    </location>
</feature>
<protein>
    <submittedName>
        <fullName evidence="2">Uncharacterized protein</fullName>
    </submittedName>
</protein>
<reference evidence="2" key="1">
    <citation type="submission" date="2014-12" db="EMBL/GenBank/DDBJ databases">
        <title>Insight into the proteome of Arion vulgaris.</title>
        <authorList>
            <person name="Aradska J."/>
            <person name="Bulat T."/>
            <person name="Smidak R."/>
            <person name="Sarate P."/>
            <person name="Gangsoo J."/>
            <person name="Sialana F."/>
            <person name="Bilban M."/>
            <person name="Lubec G."/>
        </authorList>
    </citation>
    <scope>NUCLEOTIDE SEQUENCE</scope>
    <source>
        <tissue evidence="2">Skin</tissue>
    </source>
</reference>
<evidence type="ECO:0000313" key="2">
    <source>
        <dbReference type="EMBL" id="CEK73088.1"/>
    </source>
</evidence>
<name>A0A0B6ZWW3_9EUPU</name>
<proteinExistence type="predicted"/>
<feature type="region of interest" description="Disordered" evidence="1">
    <location>
        <begin position="81"/>
        <end position="114"/>
    </location>
</feature>